<sequence>MSARIALAGLALALAPLLAVAEEGTAQNSCISAEVNGYKALSYDCLTQRLGNPQGAEAAQRNQAAMQVPIERRPASRLGLATPAATHVRMGSNFGQSVLPQRPAP</sequence>
<dbReference type="Proteomes" id="UP000509383">
    <property type="component" value="Chromosome"/>
</dbReference>
<evidence type="ECO:0000313" key="4">
    <source>
        <dbReference type="Proteomes" id="UP000509383"/>
    </source>
</evidence>
<dbReference type="KEGG" id="ptw:TUM18999_31130"/>
<proteinExistence type="predicted"/>
<evidence type="ECO:0000313" key="3">
    <source>
        <dbReference type="EMBL" id="GJN53837.1"/>
    </source>
</evidence>
<reference evidence="2 4" key="1">
    <citation type="submission" date="2020-05" db="EMBL/GenBank/DDBJ databases">
        <title>Characterization of novel class B3 metallo-beta-lactamase from novel Pseudomonas species.</title>
        <authorList>
            <person name="Yamada K."/>
            <person name="Aoki K."/>
            <person name="Ishii Y."/>
        </authorList>
    </citation>
    <scope>NUCLEOTIDE SEQUENCE [LARGE SCALE GENOMIC DNA]</scope>
    <source>
        <strain evidence="2 4">TUM18999</strain>
        <strain evidence="3 5">TUM20286</strain>
    </source>
</reference>
<organism evidence="2 4">
    <name type="scientific">Pseudomonas tohonis</name>
    <dbReference type="NCBI Taxonomy" id="2725477"/>
    <lineage>
        <taxon>Bacteria</taxon>
        <taxon>Pseudomonadati</taxon>
        <taxon>Pseudomonadota</taxon>
        <taxon>Gammaproteobacteria</taxon>
        <taxon>Pseudomonadales</taxon>
        <taxon>Pseudomonadaceae</taxon>
        <taxon>Pseudomonas</taxon>
    </lineage>
</organism>
<feature type="signal peptide" evidence="1">
    <location>
        <begin position="1"/>
        <end position="21"/>
    </location>
</feature>
<evidence type="ECO:0000313" key="2">
    <source>
        <dbReference type="EMBL" id="BCG24922.1"/>
    </source>
</evidence>
<accession>A0A6J4E549</accession>
<name>A0A6J4E549_9PSED</name>
<gene>
    <name evidence="2" type="ORF">TUM18999_31130</name>
    <name evidence="3" type="ORF">TUM20286_35890</name>
</gene>
<keyword evidence="5" id="KW-1185">Reference proteome</keyword>
<feature type="chain" id="PRO_5026849655" evidence="1">
    <location>
        <begin position="22"/>
        <end position="105"/>
    </location>
</feature>
<dbReference type="EMBL" id="AP023189">
    <property type="protein sequence ID" value="BCG24922.1"/>
    <property type="molecule type" value="Genomic_DNA"/>
</dbReference>
<keyword evidence="1" id="KW-0732">Signal</keyword>
<dbReference type="AlphaFoldDB" id="A0A6J4E549"/>
<protein>
    <submittedName>
        <fullName evidence="2">Uncharacterized protein</fullName>
    </submittedName>
</protein>
<evidence type="ECO:0000256" key="1">
    <source>
        <dbReference type="SAM" id="SignalP"/>
    </source>
</evidence>
<dbReference type="RefSeq" id="WP_173175390.1">
    <property type="nucleotide sequence ID" value="NZ_AP023189.1"/>
</dbReference>
<dbReference type="Proteomes" id="UP001054892">
    <property type="component" value="Unassembled WGS sequence"/>
</dbReference>
<evidence type="ECO:0000313" key="5">
    <source>
        <dbReference type="Proteomes" id="UP001054892"/>
    </source>
</evidence>
<dbReference type="EMBL" id="BQKM01000008">
    <property type="protein sequence ID" value="GJN53837.1"/>
    <property type="molecule type" value="Genomic_DNA"/>
</dbReference>